<dbReference type="OrthoDB" id="3267884at2"/>
<gene>
    <name evidence="1" type="ordered locus">CRES_0884</name>
</gene>
<dbReference type="Proteomes" id="UP000000492">
    <property type="component" value="Chromosome"/>
</dbReference>
<reference evidence="1 2" key="1">
    <citation type="journal article" date="2012" name="BMC Genomics">
        <title>Complete genome sequence, lifestyle, and multi-drug resistance of the human pathogen Corynebacterium resistens DSM 45100 isolated from blood samples of a leukemia patient.</title>
        <authorList>
            <person name="Schroder J."/>
            <person name="Maus I."/>
            <person name="Meyer K."/>
            <person name="Wordemann S."/>
            <person name="Blom J."/>
            <person name="Jaenicke S."/>
            <person name="Schneider J."/>
            <person name="Trost E."/>
            <person name="Tauch A."/>
        </authorList>
    </citation>
    <scope>NUCLEOTIDE SEQUENCE [LARGE SCALE GENOMIC DNA]</scope>
    <source>
        <strain evidence="2">DSM 45100 / JCM 12819 / CCUG 50093 / GTC 2026 / SICGH 158</strain>
    </source>
</reference>
<dbReference type="HOGENOM" id="CLU_2355013_0_0_11"/>
<proteinExistence type="predicted"/>
<dbReference type="RefSeq" id="WP_013888256.1">
    <property type="nucleotide sequence ID" value="NC_015673.1"/>
</dbReference>
<organism evidence="1 2">
    <name type="scientific">Corynebacterium resistens (strain DSM 45100 / JCM 12819 / GTC 2026 / SICGH 158)</name>
    <dbReference type="NCBI Taxonomy" id="662755"/>
    <lineage>
        <taxon>Bacteria</taxon>
        <taxon>Bacillati</taxon>
        <taxon>Actinomycetota</taxon>
        <taxon>Actinomycetes</taxon>
        <taxon>Mycobacteriales</taxon>
        <taxon>Corynebacteriaceae</taxon>
        <taxon>Corynebacterium</taxon>
    </lineage>
</organism>
<accession>F8E176</accession>
<evidence type="ECO:0000313" key="2">
    <source>
        <dbReference type="Proteomes" id="UP000000492"/>
    </source>
</evidence>
<protein>
    <submittedName>
        <fullName evidence="1">Hypothetical phage protein</fullName>
    </submittedName>
</protein>
<keyword evidence="2" id="KW-1185">Reference proteome</keyword>
<evidence type="ECO:0000313" key="1">
    <source>
        <dbReference type="EMBL" id="AEI09240.1"/>
    </source>
</evidence>
<dbReference type="AlphaFoldDB" id="F8E176"/>
<dbReference type="EMBL" id="CP002857">
    <property type="protein sequence ID" value="AEI09240.1"/>
    <property type="molecule type" value="Genomic_DNA"/>
</dbReference>
<name>F8E176_CORRG</name>
<dbReference type="STRING" id="662755.CRES_0884"/>
<dbReference type="KEGG" id="crd:CRES_0884"/>
<sequence length="96" mass="10531">MEATGHLITSHLQIPADAVAHGDIQAVAEIPFSVLEELAEEVGAEKIPVHTLSCIGWYYTKADKIIALARQRSLSDWSYGGFDTGQVVANFRHTYC</sequence>